<dbReference type="Proteomes" id="UP000494115">
    <property type="component" value="Unassembled WGS sequence"/>
</dbReference>
<evidence type="ECO:0000256" key="2">
    <source>
        <dbReference type="SAM" id="SignalP"/>
    </source>
</evidence>
<proteinExistence type="predicted"/>
<dbReference type="AlphaFoldDB" id="A0A6S7AYJ9"/>
<sequence length="110" mass="10255">MQTNSKMTCALGSGLMVSVLATAPLIASAQTTSGAQNNGTGMANPSGTMSSDSGGTGAAYRKPFSPATGNKTANPNDPKTGNIGNAGGSTQGANSGGVGSGGTGGGTSGK</sequence>
<evidence type="ECO:0000256" key="1">
    <source>
        <dbReference type="SAM" id="MobiDB-lite"/>
    </source>
</evidence>
<gene>
    <name evidence="3" type="ORF">LMG28138_01412</name>
</gene>
<organism evidence="3 4">
    <name type="scientific">Pararobbsia alpina</name>
    <dbReference type="NCBI Taxonomy" id="621374"/>
    <lineage>
        <taxon>Bacteria</taxon>
        <taxon>Pseudomonadati</taxon>
        <taxon>Pseudomonadota</taxon>
        <taxon>Betaproteobacteria</taxon>
        <taxon>Burkholderiales</taxon>
        <taxon>Burkholderiaceae</taxon>
        <taxon>Pararobbsia</taxon>
    </lineage>
</organism>
<name>A0A6S7AYJ9_9BURK</name>
<protein>
    <submittedName>
        <fullName evidence="3">Uncharacterized protein</fullName>
    </submittedName>
</protein>
<keyword evidence="2" id="KW-0732">Signal</keyword>
<feature type="compositionally biased region" description="Polar residues" evidence="1">
    <location>
        <begin position="30"/>
        <end position="45"/>
    </location>
</feature>
<feature type="signal peptide" evidence="2">
    <location>
        <begin position="1"/>
        <end position="29"/>
    </location>
</feature>
<feature type="region of interest" description="Disordered" evidence="1">
    <location>
        <begin position="30"/>
        <end position="110"/>
    </location>
</feature>
<dbReference type="EMBL" id="CADIKM010000004">
    <property type="protein sequence ID" value="CAB3781988.1"/>
    <property type="molecule type" value="Genomic_DNA"/>
</dbReference>
<evidence type="ECO:0000313" key="3">
    <source>
        <dbReference type="EMBL" id="CAB3781988.1"/>
    </source>
</evidence>
<reference evidence="3 4" key="1">
    <citation type="submission" date="2020-04" db="EMBL/GenBank/DDBJ databases">
        <authorList>
            <person name="De Canck E."/>
        </authorList>
    </citation>
    <scope>NUCLEOTIDE SEQUENCE [LARGE SCALE GENOMIC DNA]</scope>
    <source>
        <strain evidence="3 4">LMG 28138</strain>
    </source>
</reference>
<feature type="compositionally biased region" description="Polar residues" evidence="1">
    <location>
        <begin position="67"/>
        <end position="83"/>
    </location>
</feature>
<feature type="chain" id="PRO_5028964640" evidence="2">
    <location>
        <begin position="30"/>
        <end position="110"/>
    </location>
</feature>
<evidence type="ECO:0000313" key="4">
    <source>
        <dbReference type="Proteomes" id="UP000494115"/>
    </source>
</evidence>
<feature type="compositionally biased region" description="Gly residues" evidence="1">
    <location>
        <begin position="84"/>
        <end position="110"/>
    </location>
</feature>
<dbReference type="RefSeq" id="WP_175104015.1">
    <property type="nucleotide sequence ID" value="NZ_CADIKM010000004.1"/>
</dbReference>
<keyword evidence="4" id="KW-1185">Reference proteome</keyword>
<accession>A0A6S7AYJ9</accession>